<dbReference type="Proteomes" id="UP000268973">
    <property type="component" value="Unassembled WGS sequence"/>
</dbReference>
<keyword evidence="4" id="KW-1185">Reference proteome</keyword>
<dbReference type="Pfam" id="PF16989">
    <property type="entry name" value="T6SS_VasJ"/>
    <property type="match status" value="1"/>
</dbReference>
<dbReference type="PANTHER" id="PTHR37024:SF3">
    <property type="entry name" value="TYPE VI SECRETION SYSTEM PROTEIN TSSA"/>
    <property type="match status" value="1"/>
</dbReference>
<dbReference type="AlphaFoldDB" id="A0A432CWV4"/>
<evidence type="ECO:0000256" key="1">
    <source>
        <dbReference type="SAM" id="MobiDB-lite"/>
    </source>
</evidence>
<dbReference type="RefSeq" id="WP_126573192.1">
    <property type="nucleotide sequence ID" value="NZ_RXZH01000002.1"/>
</dbReference>
<gene>
    <name evidence="3" type="primary">tssA</name>
    <name evidence="3" type="ORF">EJ063_06340</name>
</gene>
<organism evidence="3 4">
    <name type="scientific">Vibrio aquaticus</name>
    <dbReference type="NCBI Taxonomy" id="2496559"/>
    <lineage>
        <taxon>Bacteria</taxon>
        <taxon>Pseudomonadati</taxon>
        <taxon>Pseudomonadota</taxon>
        <taxon>Gammaproteobacteria</taxon>
        <taxon>Vibrionales</taxon>
        <taxon>Vibrionaceae</taxon>
        <taxon>Vibrio</taxon>
    </lineage>
</organism>
<dbReference type="InterPro" id="IPR017739">
    <property type="entry name" value="T6SS-assoc_VCA0119"/>
</dbReference>
<evidence type="ECO:0000313" key="3">
    <source>
        <dbReference type="EMBL" id="RTZ16419.1"/>
    </source>
</evidence>
<dbReference type="OrthoDB" id="1522895at2"/>
<proteinExistence type="predicted"/>
<feature type="domain" description="ImpA N-terminal" evidence="2">
    <location>
        <begin position="12"/>
        <end position="125"/>
    </location>
</feature>
<sequence length="468" mass="53157">MELTQYRSSVVKPIEGDSPVGVRLIDDALYEYVEEQMMKVGSLAHGSVQWQQVEHSAITLLSEKSKDIKLLVYLLQCLHHDINPTRLIVSFGVMRDFIEHYWEDSFPAQGDRGKLPRRKFFSQICQRFSTAVKKFDFACLNTSLVDELKEAVSEWQQTLTAKQLSSDLSESIVITINSELIKRAERLASVPVSSTPPTIPSASIASEPPTFTVDNSSDKATKETLLKVASFLSEQEMGSVLAIRVRRYAMWSSIDSLPDHNAQGHSVLRSMQSDRVKEYREQMDSPNLALWRKVEQSLTVAPFWFEGQMLSAQIAEALERTDWSNAIKEETQTFLERFPYLVEMAFKGGKPFVPNEVRNWIYESKTECSPYGQSNGAWQELRQEAFDLAKEGGISVAMSMVNDGLVVASEPRDRFYWRLIGADLLKHHQLDGIALSQYQTLEQEILQTSVVQWEPSLVQQLQQNTASE</sequence>
<dbReference type="EMBL" id="RXZH01000002">
    <property type="protein sequence ID" value="RTZ16419.1"/>
    <property type="molecule type" value="Genomic_DNA"/>
</dbReference>
<feature type="region of interest" description="Disordered" evidence="1">
    <location>
        <begin position="197"/>
        <end position="216"/>
    </location>
</feature>
<protein>
    <submittedName>
        <fullName evidence="3">Type VI secretion system protein TssA</fullName>
    </submittedName>
</protein>
<accession>A0A432CWV4</accession>
<dbReference type="NCBIfam" id="TIGR03362">
    <property type="entry name" value="VI_chp_7"/>
    <property type="match status" value="1"/>
</dbReference>
<comment type="caution">
    <text evidence="3">The sequence shown here is derived from an EMBL/GenBank/DDBJ whole genome shotgun (WGS) entry which is preliminary data.</text>
</comment>
<feature type="compositionally biased region" description="Low complexity" evidence="1">
    <location>
        <begin position="197"/>
        <end position="210"/>
    </location>
</feature>
<evidence type="ECO:0000259" key="2">
    <source>
        <dbReference type="Pfam" id="PF06812"/>
    </source>
</evidence>
<evidence type="ECO:0000313" key="4">
    <source>
        <dbReference type="Proteomes" id="UP000268973"/>
    </source>
</evidence>
<name>A0A432CWV4_9VIBR</name>
<dbReference type="PANTHER" id="PTHR37024">
    <property type="entry name" value="TYPE VI SECRETION SYSTEM DUF2094 AND IMPA-RELATED DOMAIN PROTEIN"/>
    <property type="match status" value="1"/>
</dbReference>
<dbReference type="InterPro" id="IPR010657">
    <property type="entry name" value="ImpA_N"/>
</dbReference>
<reference evidence="3 4" key="1">
    <citation type="submission" date="2018-12" db="EMBL/GenBank/DDBJ databases">
        <title>Vibrio sp. isolated from China Sea.</title>
        <authorList>
            <person name="Li Y."/>
        </authorList>
    </citation>
    <scope>NUCLEOTIDE SEQUENCE [LARGE SCALE GENOMIC DNA]</scope>
    <source>
        <strain evidence="3 4">BEI207</strain>
    </source>
</reference>
<dbReference type="Pfam" id="PF06812">
    <property type="entry name" value="ImpA_N"/>
    <property type="match status" value="1"/>
</dbReference>